<proteinExistence type="predicted"/>
<keyword evidence="4" id="KW-0808">Transferase</keyword>
<dbReference type="EMBL" id="MGAS01000010">
    <property type="protein sequence ID" value="OGK52269.1"/>
    <property type="molecule type" value="Genomic_DNA"/>
</dbReference>
<evidence type="ECO:0000256" key="6">
    <source>
        <dbReference type="ARBA" id="ARBA00022989"/>
    </source>
</evidence>
<feature type="transmembrane region" description="Helical" evidence="8">
    <location>
        <begin position="324"/>
        <end position="342"/>
    </location>
</feature>
<evidence type="ECO:0000256" key="4">
    <source>
        <dbReference type="ARBA" id="ARBA00022679"/>
    </source>
</evidence>
<keyword evidence="3" id="KW-0328">Glycosyltransferase</keyword>
<dbReference type="GO" id="GO:0016763">
    <property type="term" value="F:pentosyltransferase activity"/>
    <property type="evidence" value="ECO:0007669"/>
    <property type="project" value="TreeGrafter"/>
</dbReference>
<feature type="transmembrane region" description="Helical" evidence="8">
    <location>
        <begin position="196"/>
        <end position="216"/>
    </location>
</feature>
<evidence type="ECO:0000256" key="2">
    <source>
        <dbReference type="ARBA" id="ARBA00022475"/>
    </source>
</evidence>
<dbReference type="InterPro" id="IPR050297">
    <property type="entry name" value="LipidA_mod_glycosyltrf_83"/>
</dbReference>
<keyword evidence="7 8" id="KW-0472">Membrane</keyword>
<name>A0A1F7J9I1_9BACT</name>
<organism evidence="9 10">
    <name type="scientific">Candidatus Roizmanbacteria bacterium RIFCSPLOWO2_01_FULL_42_14</name>
    <dbReference type="NCBI Taxonomy" id="1802068"/>
    <lineage>
        <taxon>Bacteria</taxon>
        <taxon>Candidatus Roizmaniibacteriota</taxon>
    </lineage>
</organism>
<feature type="transmembrane region" description="Helical" evidence="8">
    <location>
        <begin position="247"/>
        <end position="264"/>
    </location>
</feature>
<dbReference type="PANTHER" id="PTHR33908:SF11">
    <property type="entry name" value="MEMBRANE PROTEIN"/>
    <property type="match status" value="1"/>
</dbReference>
<keyword evidence="2" id="KW-1003">Cell membrane</keyword>
<dbReference type="GO" id="GO:0005886">
    <property type="term" value="C:plasma membrane"/>
    <property type="evidence" value="ECO:0007669"/>
    <property type="project" value="UniProtKB-SubCell"/>
</dbReference>
<evidence type="ECO:0000313" key="9">
    <source>
        <dbReference type="EMBL" id="OGK52269.1"/>
    </source>
</evidence>
<evidence type="ECO:0008006" key="11">
    <source>
        <dbReference type="Google" id="ProtNLM"/>
    </source>
</evidence>
<evidence type="ECO:0000256" key="1">
    <source>
        <dbReference type="ARBA" id="ARBA00004651"/>
    </source>
</evidence>
<comment type="subcellular location">
    <subcellularLocation>
        <location evidence="1">Cell membrane</location>
        <topology evidence="1">Multi-pass membrane protein</topology>
    </subcellularLocation>
</comment>
<feature type="transmembrane region" description="Helical" evidence="8">
    <location>
        <begin position="296"/>
        <end position="312"/>
    </location>
</feature>
<protein>
    <recommendedName>
        <fullName evidence="11">Glycosyltransferase RgtA/B/C/D-like domain-containing protein</fullName>
    </recommendedName>
</protein>
<sequence length="482" mass="54609">MQKLLKTHMLTIITAFVCVAFILLRIPSLFEPHWYADEGIYAAVAYAMRHGQTLYTQIWDNKPPLIYYLYTAAGNIIGLKIFNLLAGLMSIIGLRALSGRVGLSTIGRIATIIVATILLGTPLLEGNIANAENFFVPLVIWGLYFGLSAKSWDMFFSGVLFATAFMFKFHPLFDFAALFFTTILVRHSIRALLERWYAFVTGFLIPVIVLVLYLAVHGTFLQAMQIIFLGNIAYTQVYEWGLTSQPVKMGILIAVITGISILHVRKRISPMTSFLGILLGFEYFAALLSGRQYTHYLLQTVPALSLIFGYAMEHIIHHMQTIRNIIVISLLAVMLWAGMTVFDQGKGSDGSVNSIYYYSSFSQYIQGKRPYFLSDIETRITKLKEYFSTKAQEKIVMYTDNPWYYVETGVVPPLSTVSAYHQNLRPHGESLFAGELGLYSPDIIIVDKEAHVSESVGEILKKKYILDKEDRWFAYYVQKQVL</sequence>
<keyword evidence="6 8" id="KW-1133">Transmembrane helix</keyword>
<dbReference type="PANTHER" id="PTHR33908">
    <property type="entry name" value="MANNOSYLTRANSFERASE YKCB-RELATED"/>
    <property type="match status" value="1"/>
</dbReference>
<evidence type="ECO:0000256" key="3">
    <source>
        <dbReference type="ARBA" id="ARBA00022676"/>
    </source>
</evidence>
<evidence type="ECO:0000256" key="5">
    <source>
        <dbReference type="ARBA" id="ARBA00022692"/>
    </source>
</evidence>
<dbReference type="Proteomes" id="UP000178914">
    <property type="component" value="Unassembled WGS sequence"/>
</dbReference>
<evidence type="ECO:0000256" key="8">
    <source>
        <dbReference type="SAM" id="Phobius"/>
    </source>
</evidence>
<evidence type="ECO:0000256" key="7">
    <source>
        <dbReference type="ARBA" id="ARBA00023136"/>
    </source>
</evidence>
<dbReference type="GO" id="GO:0009103">
    <property type="term" value="P:lipopolysaccharide biosynthetic process"/>
    <property type="evidence" value="ECO:0007669"/>
    <property type="project" value="UniProtKB-ARBA"/>
</dbReference>
<feature type="transmembrane region" description="Helical" evidence="8">
    <location>
        <begin position="67"/>
        <end position="94"/>
    </location>
</feature>
<gene>
    <name evidence="9" type="ORF">A3B02_00605</name>
</gene>
<keyword evidence="5 8" id="KW-0812">Transmembrane</keyword>
<accession>A0A1F7J9I1</accession>
<evidence type="ECO:0000313" key="10">
    <source>
        <dbReference type="Proteomes" id="UP000178914"/>
    </source>
</evidence>
<feature type="transmembrane region" description="Helical" evidence="8">
    <location>
        <begin position="106"/>
        <end position="124"/>
    </location>
</feature>
<dbReference type="AlphaFoldDB" id="A0A1F7J9I1"/>
<feature type="transmembrane region" description="Helical" evidence="8">
    <location>
        <begin position="271"/>
        <end position="290"/>
    </location>
</feature>
<feature type="transmembrane region" description="Helical" evidence="8">
    <location>
        <begin position="7"/>
        <end position="26"/>
    </location>
</feature>
<reference evidence="9 10" key="1">
    <citation type="journal article" date="2016" name="Nat. Commun.">
        <title>Thousands of microbial genomes shed light on interconnected biogeochemical processes in an aquifer system.</title>
        <authorList>
            <person name="Anantharaman K."/>
            <person name="Brown C.T."/>
            <person name="Hug L.A."/>
            <person name="Sharon I."/>
            <person name="Castelle C.J."/>
            <person name="Probst A.J."/>
            <person name="Thomas B.C."/>
            <person name="Singh A."/>
            <person name="Wilkins M.J."/>
            <person name="Karaoz U."/>
            <person name="Brodie E.L."/>
            <person name="Williams K.H."/>
            <person name="Hubbard S.S."/>
            <person name="Banfield J.F."/>
        </authorList>
    </citation>
    <scope>NUCLEOTIDE SEQUENCE [LARGE SCALE GENOMIC DNA]</scope>
</reference>
<comment type="caution">
    <text evidence="9">The sequence shown here is derived from an EMBL/GenBank/DDBJ whole genome shotgun (WGS) entry which is preliminary data.</text>
</comment>
<dbReference type="STRING" id="1802068.A3B02_00605"/>